<keyword evidence="4" id="KW-1185">Reference proteome</keyword>
<reference evidence="4" key="1">
    <citation type="submission" date="2019-02" db="EMBL/GenBank/DDBJ databases">
        <title>Glaciihabitans arcticus sp. nov., a psychrotolerant bacterium isolated from polar soil.</title>
        <authorList>
            <person name="Dahal R.H."/>
        </authorList>
    </citation>
    <scope>NUCLEOTIDE SEQUENCE [LARGE SCALE GENOMIC DNA]</scope>
    <source>
        <strain evidence="4">RP-3-7</strain>
    </source>
</reference>
<dbReference type="Gene3D" id="3.20.20.140">
    <property type="entry name" value="Metal-dependent hydrolases"/>
    <property type="match status" value="1"/>
</dbReference>
<keyword evidence="3" id="KW-0378">Hydrolase</keyword>
<dbReference type="InterPro" id="IPR006680">
    <property type="entry name" value="Amidohydro-rel"/>
</dbReference>
<comment type="caution">
    <text evidence="3">The sequence shown here is derived from an EMBL/GenBank/DDBJ whole genome shotgun (WGS) entry which is preliminary data.</text>
</comment>
<dbReference type="AlphaFoldDB" id="A0A4Q9GVQ5"/>
<proteinExistence type="inferred from homology"/>
<feature type="domain" description="Amidohydrolase-related" evidence="2">
    <location>
        <begin position="5"/>
        <end position="268"/>
    </location>
</feature>
<comment type="similarity">
    <text evidence="1">Belongs to the metallo-dependent hydrolases superfamily.</text>
</comment>
<dbReference type="GO" id="GO:0016787">
    <property type="term" value="F:hydrolase activity"/>
    <property type="evidence" value="ECO:0007669"/>
    <property type="project" value="UniProtKB-KW"/>
</dbReference>
<evidence type="ECO:0000256" key="1">
    <source>
        <dbReference type="ARBA" id="ARBA00038310"/>
    </source>
</evidence>
<evidence type="ECO:0000313" key="3">
    <source>
        <dbReference type="EMBL" id="TBN57678.1"/>
    </source>
</evidence>
<organism evidence="3 4">
    <name type="scientific">Glaciihabitans arcticus</name>
    <dbReference type="NCBI Taxonomy" id="2668039"/>
    <lineage>
        <taxon>Bacteria</taxon>
        <taxon>Bacillati</taxon>
        <taxon>Actinomycetota</taxon>
        <taxon>Actinomycetes</taxon>
        <taxon>Micrococcales</taxon>
        <taxon>Microbacteriaceae</taxon>
        <taxon>Glaciihabitans</taxon>
    </lineage>
</organism>
<gene>
    <name evidence="3" type="ORF">EYE40_09920</name>
</gene>
<accession>A0A4Q9GVQ5</accession>
<dbReference type="Pfam" id="PF04909">
    <property type="entry name" value="Amidohydro_2"/>
    <property type="match status" value="1"/>
</dbReference>
<dbReference type="Proteomes" id="UP000294194">
    <property type="component" value="Unassembled WGS sequence"/>
</dbReference>
<evidence type="ECO:0000259" key="2">
    <source>
        <dbReference type="Pfam" id="PF04909"/>
    </source>
</evidence>
<name>A0A4Q9GVQ5_9MICO</name>
<dbReference type="PANTHER" id="PTHR43569:SF2">
    <property type="entry name" value="AMIDOHYDROLASE-RELATED DOMAIN-CONTAINING PROTEIN"/>
    <property type="match status" value="1"/>
</dbReference>
<dbReference type="RefSeq" id="WP_130981789.1">
    <property type="nucleotide sequence ID" value="NZ_SISG01000001.1"/>
</dbReference>
<sequence length="274" mass="29485">MTILDAHAHLWQRARTPQDWIDPASMPAIDRDFWVDDLIALQSAAGIDGTILVQSVNTAQETLDLLAAASHPSVVGVVGWIELEGDVAGQLASLRALPGGEKLVGIRHLAHVDPDPSWLTRPTVDLDALDVPFDLVVHAPQLKSAAAAAAAHPSVTFVLDHLGNPPIASSDLAAWRRDLALLAELPNVVTKLSGITLQTNWSDWTIDDLRGSVEYALDLFGAQRLLFGTDWPLLLLASKAPSWIEIVRELIPTEHHAAVLGGNAARVYLGDQHA</sequence>
<dbReference type="InterPro" id="IPR032466">
    <property type="entry name" value="Metal_Hydrolase"/>
</dbReference>
<dbReference type="InterPro" id="IPR052350">
    <property type="entry name" value="Metallo-dep_Lactonases"/>
</dbReference>
<protein>
    <submittedName>
        <fullName evidence="3">Amidohydrolase</fullName>
    </submittedName>
</protein>
<evidence type="ECO:0000313" key="4">
    <source>
        <dbReference type="Proteomes" id="UP000294194"/>
    </source>
</evidence>
<dbReference type="EMBL" id="SISG01000001">
    <property type="protein sequence ID" value="TBN57678.1"/>
    <property type="molecule type" value="Genomic_DNA"/>
</dbReference>
<dbReference type="SUPFAM" id="SSF51556">
    <property type="entry name" value="Metallo-dependent hydrolases"/>
    <property type="match status" value="1"/>
</dbReference>
<dbReference type="PANTHER" id="PTHR43569">
    <property type="entry name" value="AMIDOHYDROLASE"/>
    <property type="match status" value="1"/>
</dbReference>